<dbReference type="EMBL" id="CP000155">
    <property type="protein sequence ID" value="ABC28999.1"/>
    <property type="molecule type" value="Genomic_DNA"/>
</dbReference>
<dbReference type="PANTHER" id="PTHR24074">
    <property type="entry name" value="CO-CHAPERONE PROTEIN DJLA"/>
    <property type="match status" value="1"/>
</dbReference>
<dbReference type="InterPro" id="IPR001623">
    <property type="entry name" value="DnaJ_domain"/>
</dbReference>
<proteinExistence type="predicted"/>
<protein>
    <submittedName>
        <fullName evidence="3">DnaJ-class molecular chaperone</fullName>
    </submittedName>
</protein>
<keyword evidence="1" id="KW-0143">Chaperone</keyword>
<dbReference type="SUPFAM" id="SSF46565">
    <property type="entry name" value="Chaperone J-domain"/>
    <property type="match status" value="1"/>
</dbReference>
<dbReference type="HOGENOM" id="CLU_103241_0_0_6"/>
<dbReference type="SMART" id="SM00271">
    <property type="entry name" value="DnaJ"/>
    <property type="match status" value="1"/>
</dbReference>
<accession>Q2SK25</accession>
<evidence type="ECO:0000256" key="1">
    <source>
        <dbReference type="ARBA" id="ARBA00023186"/>
    </source>
</evidence>
<gene>
    <name evidence="3" type="ordered locus">HCH_02170</name>
</gene>
<dbReference type="CDD" id="cd06257">
    <property type="entry name" value="DnaJ"/>
    <property type="match status" value="1"/>
</dbReference>
<dbReference type="Pfam" id="PF12339">
    <property type="entry name" value="DNAJ_related"/>
    <property type="match status" value="1"/>
</dbReference>
<dbReference type="InterPro" id="IPR050817">
    <property type="entry name" value="DjlA_DnaK_co-chaperone"/>
</dbReference>
<dbReference type="Gene3D" id="1.10.287.110">
    <property type="entry name" value="DnaJ domain"/>
    <property type="match status" value="1"/>
</dbReference>
<reference evidence="3 4" key="1">
    <citation type="journal article" date="2005" name="Nucleic Acids Res.">
        <title>Genomic blueprint of Hahella chejuensis, a marine microbe producing an algicidal agent.</title>
        <authorList>
            <person name="Jeong H."/>
            <person name="Yim J.H."/>
            <person name="Lee C."/>
            <person name="Choi S.-H."/>
            <person name="Park Y.K."/>
            <person name="Yoon S.H."/>
            <person name="Hur C.-G."/>
            <person name="Kang H.-Y."/>
            <person name="Kim D."/>
            <person name="Lee H.H."/>
            <person name="Park K.H."/>
            <person name="Park S.-H."/>
            <person name="Park H.-S."/>
            <person name="Lee H.K."/>
            <person name="Oh T.K."/>
            <person name="Kim J.F."/>
        </authorList>
    </citation>
    <scope>NUCLEOTIDE SEQUENCE [LARGE SCALE GENOMIC DNA]</scope>
    <source>
        <strain evidence="3 4">KCTC 2396</strain>
    </source>
</reference>
<dbReference type="STRING" id="349521.HCH_02170"/>
<dbReference type="PROSITE" id="PS50076">
    <property type="entry name" value="DNAJ_2"/>
    <property type="match status" value="1"/>
</dbReference>
<evidence type="ECO:0000313" key="3">
    <source>
        <dbReference type="EMBL" id="ABC28999.1"/>
    </source>
</evidence>
<dbReference type="InterPro" id="IPR036869">
    <property type="entry name" value="J_dom_sf"/>
</dbReference>
<dbReference type="InterPro" id="IPR021059">
    <property type="entry name" value="DnaJ-related_N"/>
</dbReference>
<dbReference type="AlphaFoldDB" id="Q2SK25"/>
<dbReference type="Pfam" id="PF00226">
    <property type="entry name" value="DnaJ"/>
    <property type="match status" value="1"/>
</dbReference>
<dbReference type="eggNOG" id="COG2214">
    <property type="taxonomic scope" value="Bacteria"/>
</dbReference>
<name>Q2SK25_HAHCH</name>
<evidence type="ECO:0000259" key="2">
    <source>
        <dbReference type="PROSITE" id="PS50076"/>
    </source>
</evidence>
<dbReference type="Proteomes" id="UP000000238">
    <property type="component" value="Chromosome"/>
</dbReference>
<evidence type="ECO:0000313" key="4">
    <source>
        <dbReference type="Proteomes" id="UP000000238"/>
    </source>
</evidence>
<keyword evidence="4" id="KW-1185">Reference proteome</keyword>
<sequence length="211" mass="24202">MTLAGTEGSREPTSWRYLTQKLEQAVAEILLPGPAMISEHDLIKQLTLPPYRIFSESCLQSPLDLFQTHFLTFHTLYRLKNKWLQEHNLVLAMTSVRITLYHYDVEAHSNHNAPAAVDPLAEYYLNPKNLFDTSAADVEKLIRDFWLMYVHPHQKQSALDTLGCAPNSDAGQIKARYRRLAMEHHPDRGGDTALFQAITEAYEVLKVYYSL</sequence>
<feature type="domain" description="J" evidence="2">
    <location>
        <begin position="157"/>
        <end position="210"/>
    </location>
</feature>
<dbReference type="KEGG" id="hch:HCH_02170"/>
<organism evidence="3 4">
    <name type="scientific">Hahella chejuensis (strain KCTC 2396)</name>
    <dbReference type="NCBI Taxonomy" id="349521"/>
    <lineage>
        <taxon>Bacteria</taxon>
        <taxon>Pseudomonadati</taxon>
        <taxon>Pseudomonadota</taxon>
        <taxon>Gammaproteobacteria</taxon>
        <taxon>Oceanospirillales</taxon>
        <taxon>Hahellaceae</taxon>
        <taxon>Hahella</taxon>
    </lineage>
</organism>